<dbReference type="PANTHER" id="PTHR34599:SF1">
    <property type="entry name" value="PHOSPHATIDIC ACID PHOSPHATASE TYPE 2_HALOPEROXIDASE DOMAIN-CONTAINING PROTEIN"/>
    <property type="match status" value="1"/>
</dbReference>
<feature type="domain" description="Phosphatidic acid phosphatase type 2/haloperoxidase" evidence="2">
    <location>
        <begin position="260"/>
        <end position="412"/>
    </location>
</feature>
<dbReference type="eggNOG" id="ENOG502S3TN">
    <property type="taxonomic scope" value="Eukaryota"/>
</dbReference>
<name>S3D3H5_GLAL2</name>
<dbReference type="Gene3D" id="1.10.606.20">
    <property type="match status" value="1"/>
</dbReference>
<evidence type="ECO:0000313" key="4">
    <source>
        <dbReference type="Proteomes" id="UP000016922"/>
    </source>
</evidence>
<dbReference type="OrthoDB" id="9997027at2759"/>
<feature type="chain" id="PRO_5004519465" evidence="1">
    <location>
        <begin position="17"/>
        <end position="415"/>
    </location>
</feature>
<protein>
    <submittedName>
        <fullName evidence="3">Acid phosphatase/Vanadium-dependent haloperoxidase</fullName>
    </submittedName>
</protein>
<dbReference type="HOGENOM" id="CLU_020920_2_1_1"/>
<dbReference type="KEGG" id="glz:GLAREA_02534"/>
<dbReference type="AlphaFoldDB" id="S3D3H5"/>
<dbReference type="EMBL" id="KE145370">
    <property type="protein sequence ID" value="EPE26621.1"/>
    <property type="molecule type" value="Genomic_DNA"/>
</dbReference>
<dbReference type="GO" id="GO:0004601">
    <property type="term" value="F:peroxidase activity"/>
    <property type="evidence" value="ECO:0007669"/>
    <property type="project" value="UniProtKB-KW"/>
</dbReference>
<evidence type="ECO:0000259" key="2">
    <source>
        <dbReference type="Pfam" id="PF01569"/>
    </source>
</evidence>
<keyword evidence="3" id="KW-0575">Peroxidase</keyword>
<dbReference type="InterPro" id="IPR052559">
    <property type="entry name" value="V-haloperoxidase"/>
</dbReference>
<dbReference type="CDD" id="cd03398">
    <property type="entry name" value="PAP2_haloperoxidase"/>
    <property type="match status" value="1"/>
</dbReference>
<reference evidence="3 4" key="1">
    <citation type="journal article" date="2013" name="BMC Genomics">
        <title>Genomics-driven discovery of the pneumocandin biosynthetic gene cluster in the fungus Glarea lozoyensis.</title>
        <authorList>
            <person name="Chen L."/>
            <person name="Yue Q."/>
            <person name="Zhang X."/>
            <person name="Xiang M."/>
            <person name="Wang C."/>
            <person name="Li S."/>
            <person name="Che Y."/>
            <person name="Ortiz-Lopez F.J."/>
            <person name="Bills G.F."/>
            <person name="Liu X."/>
            <person name="An Z."/>
        </authorList>
    </citation>
    <scope>NUCLEOTIDE SEQUENCE [LARGE SCALE GENOMIC DNA]</scope>
    <source>
        <strain evidence="4">ATCC 20868 / MF5171</strain>
    </source>
</reference>
<feature type="signal peptide" evidence="1">
    <location>
        <begin position="1"/>
        <end position="16"/>
    </location>
</feature>
<proteinExistence type="predicted"/>
<keyword evidence="1" id="KW-0732">Signal</keyword>
<accession>S3D3H5</accession>
<dbReference type="GeneID" id="19461591"/>
<dbReference type="PANTHER" id="PTHR34599">
    <property type="entry name" value="PEROXIDASE-RELATED"/>
    <property type="match status" value="1"/>
</dbReference>
<dbReference type="InterPro" id="IPR036938">
    <property type="entry name" value="PAP2/HPO_sf"/>
</dbReference>
<dbReference type="SUPFAM" id="SSF48317">
    <property type="entry name" value="Acid phosphatase/Vanadium-dependent haloperoxidase"/>
    <property type="match status" value="1"/>
</dbReference>
<organism evidence="3 4">
    <name type="scientific">Glarea lozoyensis (strain ATCC 20868 / MF5171)</name>
    <dbReference type="NCBI Taxonomy" id="1116229"/>
    <lineage>
        <taxon>Eukaryota</taxon>
        <taxon>Fungi</taxon>
        <taxon>Dikarya</taxon>
        <taxon>Ascomycota</taxon>
        <taxon>Pezizomycotina</taxon>
        <taxon>Leotiomycetes</taxon>
        <taxon>Helotiales</taxon>
        <taxon>Helotiaceae</taxon>
        <taxon>Glarea</taxon>
    </lineage>
</organism>
<dbReference type="InterPro" id="IPR000326">
    <property type="entry name" value="PAP2/HPO"/>
</dbReference>
<dbReference type="OMA" id="YWVDQSA"/>
<dbReference type="Proteomes" id="UP000016922">
    <property type="component" value="Unassembled WGS sequence"/>
</dbReference>
<evidence type="ECO:0000313" key="3">
    <source>
        <dbReference type="EMBL" id="EPE26621.1"/>
    </source>
</evidence>
<dbReference type="Pfam" id="PF01569">
    <property type="entry name" value="PAP2"/>
    <property type="match status" value="1"/>
</dbReference>
<dbReference type="RefSeq" id="XP_008085811.1">
    <property type="nucleotide sequence ID" value="XM_008087620.1"/>
</dbReference>
<sequence>MKLFAVLTAVVATVSAAYSGDIVQYWVDQSAILVNGTVIGGLQSPPSGWYEAIVQGAVYLAADDSSRESLAFQQLAVSHAAHDTLLWTFHGTRLYATVNSKLKAILPAIGLDAASKDGKKAIKIGRNAARDAVVARADDGINNFVDYEQKPAFPGVYQATPGGQPIPDTPQAQFIRLFGGVGDVTRFRAIPPPNVNSSAYESIFNYVKAVGKKNSTTRTPYETQTAYFWRESSPIQWNRLAHAVIGNSLATNVLASAKFYAQLNYALANAAIASWDSKYFYNTWRPVTAIRRTSTWVASGANVSDPSWDPLLSPTPNHQDYLSTHATFGGAAAAVIKAWNKGDKIDVTISSNVTVDNIGVITRRITNLTGAAVENGDSRVYGGIHFPFSSEQGRIVGEIVAKATLELFEKNWKKI</sequence>
<gene>
    <name evidence="3" type="ORF">GLAREA_02534</name>
</gene>
<evidence type="ECO:0000256" key="1">
    <source>
        <dbReference type="SAM" id="SignalP"/>
    </source>
</evidence>
<keyword evidence="3" id="KW-0560">Oxidoreductase</keyword>
<keyword evidence="4" id="KW-1185">Reference proteome</keyword>